<dbReference type="Pfam" id="PF04139">
    <property type="entry name" value="Rad9"/>
    <property type="match status" value="1"/>
</dbReference>
<evidence type="ECO:0000313" key="2">
    <source>
        <dbReference type="EMBL" id="KAK5081565.1"/>
    </source>
</evidence>
<evidence type="ECO:0000313" key="3">
    <source>
        <dbReference type="Proteomes" id="UP001309876"/>
    </source>
</evidence>
<feature type="compositionally biased region" description="Polar residues" evidence="1">
    <location>
        <begin position="259"/>
        <end position="279"/>
    </location>
</feature>
<dbReference type="Proteomes" id="UP001309876">
    <property type="component" value="Unassembled WGS sequence"/>
</dbReference>
<dbReference type="AlphaFoldDB" id="A0AAN7SU43"/>
<feature type="compositionally biased region" description="Polar residues" evidence="1">
    <location>
        <begin position="318"/>
        <end position="341"/>
    </location>
</feature>
<name>A0AAN7SU43_9EURO</name>
<evidence type="ECO:0008006" key="4">
    <source>
        <dbReference type="Google" id="ProtNLM"/>
    </source>
</evidence>
<reference evidence="2 3" key="1">
    <citation type="submission" date="2023-08" db="EMBL/GenBank/DDBJ databases">
        <title>Black Yeasts Isolated from many extreme environments.</title>
        <authorList>
            <person name="Coleine C."/>
            <person name="Stajich J.E."/>
            <person name="Selbmann L."/>
        </authorList>
    </citation>
    <scope>NUCLEOTIDE SEQUENCE [LARGE SCALE GENOMIC DNA]</scope>
    <source>
        <strain evidence="2 3">CCFEE 5910</strain>
    </source>
</reference>
<organism evidence="2 3">
    <name type="scientific">Lithohypha guttulata</name>
    <dbReference type="NCBI Taxonomy" id="1690604"/>
    <lineage>
        <taxon>Eukaryota</taxon>
        <taxon>Fungi</taxon>
        <taxon>Dikarya</taxon>
        <taxon>Ascomycota</taxon>
        <taxon>Pezizomycotina</taxon>
        <taxon>Eurotiomycetes</taxon>
        <taxon>Chaetothyriomycetidae</taxon>
        <taxon>Chaetothyriales</taxon>
        <taxon>Trichomeriaceae</taxon>
        <taxon>Lithohypha</taxon>
    </lineage>
</organism>
<feature type="compositionally biased region" description="Basic and acidic residues" evidence="1">
    <location>
        <begin position="300"/>
        <end position="313"/>
    </location>
</feature>
<feature type="region of interest" description="Disordered" evidence="1">
    <location>
        <begin position="240"/>
        <end position="347"/>
    </location>
</feature>
<sequence>MQTFNFTVHTTGIVQIHDALSCLARFDENIVLEANANEALLSVFRRRQTNNKENENNIEKCEFELQSHPENRLVVKLFCRPSIIKTFRLTFETADILHATFDKQASQNTWTLSARTLRDVVNYFGPKTEHVDWSLHEHNITFTSYTEKVQVGKEIIRQPAHTSVGLSKQDFDQCNIEPGVHVSIPVKDFRFIVAHADTMKSAVRVAYSQGQRPAQFTYGSGGLAAQFTLMTKGTSTAVSNASRAATPARGLSVRPVSQPPTSVRAQSGTRTTQNDTSPTRPERNGVLATRQPPAAISGEGHAREPVAHDRVGRDAQAQARSRISTSGFIETPAPSASNNPDSMFFPAAEDEDASWDPVDYADEPDMVKWDDGSFHNPSAISSRRLRDTQSFDTSFRNEREPLGSDLGLAPTQRLSQIQGLFD</sequence>
<accession>A0AAN7SU43</accession>
<dbReference type="GO" id="GO:0071479">
    <property type="term" value="P:cellular response to ionizing radiation"/>
    <property type="evidence" value="ECO:0007669"/>
    <property type="project" value="TreeGrafter"/>
</dbReference>
<dbReference type="GO" id="GO:0006281">
    <property type="term" value="P:DNA repair"/>
    <property type="evidence" value="ECO:0007669"/>
    <property type="project" value="TreeGrafter"/>
</dbReference>
<dbReference type="GO" id="GO:0000076">
    <property type="term" value="P:DNA replication checkpoint signaling"/>
    <property type="evidence" value="ECO:0007669"/>
    <property type="project" value="TreeGrafter"/>
</dbReference>
<dbReference type="PANTHER" id="PTHR15237">
    <property type="entry name" value="DNA REPAIR PROTEIN RAD9"/>
    <property type="match status" value="1"/>
</dbReference>
<evidence type="ECO:0000256" key="1">
    <source>
        <dbReference type="SAM" id="MobiDB-lite"/>
    </source>
</evidence>
<proteinExistence type="predicted"/>
<dbReference type="InterPro" id="IPR007268">
    <property type="entry name" value="Rad9/Ddc1"/>
</dbReference>
<keyword evidence="3" id="KW-1185">Reference proteome</keyword>
<gene>
    <name evidence="2" type="ORF">LTR05_007696</name>
</gene>
<comment type="caution">
    <text evidence="2">The sequence shown here is derived from an EMBL/GenBank/DDBJ whole genome shotgun (WGS) entry which is preliminary data.</text>
</comment>
<protein>
    <recommendedName>
        <fullName evidence="4">DNA repair protein rad9</fullName>
    </recommendedName>
</protein>
<dbReference type="EMBL" id="JAVRRJ010000009">
    <property type="protein sequence ID" value="KAK5081565.1"/>
    <property type="molecule type" value="Genomic_DNA"/>
</dbReference>
<dbReference type="GO" id="GO:0030896">
    <property type="term" value="C:checkpoint clamp complex"/>
    <property type="evidence" value="ECO:0007669"/>
    <property type="project" value="InterPro"/>
</dbReference>
<dbReference type="GO" id="GO:0031573">
    <property type="term" value="P:mitotic intra-S DNA damage checkpoint signaling"/>
    <property type="evidence" value="ECO:0007669"/>
    <property type="project" value="TreeGrafter"/>
</dbReference>
<dbReference type="Gene3D" id="3.70.10.10">
    <property type="match status" value="1"/>
</dbReference>
<dbReference type="PANTHER" id="PTHR15237:SF0">
    <property type="entry name" value="CELL CYCLE CHECKPOINT CONTROL PROTEIN"/>
    <property type="match status" value="1"/>
</dbReference>